<dbReference type="PANTHER" id="PTHR43179">
    <property type="entry name" value="RHAMNOSYLTRANSFERASE WBBL"/>
    <property type="match status" value="1"/>
</dbReference>
<dbReference type="Pfam" id="PF00535">
    <property type="entry name" value="Glycos_transf_2"/>
    <property type="match status" value="1"/>
</dbReference>
<comment type="caution">
    <text evidence="6">The sequence shown here is derived from an EMBL/GenBank/DDBJ whole genome shotgun (WGS) entry which is preliminary data.</text>
</comment>
<comment type="pathway">
    <text evidence="1">Cell wall biogenesis; cell wall polysaccharide biosynthesis.</text>
</comment>
<keyword evidence="4" id="KW-0808">Transferase</keyword>
<dbReference type="CDD" id="cd00761">
    <property type="entry name" value="Glyco_tranf_GTA_type"/>
    <property type="match status" value="1"/>
</dbReference>
<feature type="domain" description="Glycosyltransferase 2-like" evidence="5">
    <location>
        <begin position="15"/>
        <end position="180"/>
    </location>
</feature>
<organism evidence="6 7">
    <name type="scientific">Aerococcus urinae</name>
    <dbReference type="NCBI Taxonomy" id="1376"/>
    <lineage>
        <taxon>Bacteria</taxon>
        <taxon>Bacillati</taxon>
        <taxon>Bacillota</taxon>
        <taxon>Bacilli</taxon>
        <taxon>Lactobacillales</taxon>
        <taxon>Aerococcaceae</taxon>
        <taxon>Aerococcus</taxon>
    </lineage>
</organism>
<feature type="non-terminal residue" evidence="6">
    <location>
        <position position="265"/>
    </location>
</feature>
<proteinExistence type="inferred from homology"/>
<protein>
    <recommendedName>
        <fullName evidence="5">Glycosyltransferase 2-like domain-containing protein</fullName>
    </recommendedName>
</protein>
<dbReference type="AlphaFoldDB" id="A0A329P0E6"/>
<keyword evidence="3" id="KW-0328">Glycosyltransferase</keyword>
<dbReference type="EMBL" id="QMHM01000129">
    <property type="protein sequence ID" value="RAV74122.1"/>
    <property type="molecule type" value="Genomic_DNA"/>
</dbReference>
<comment type="similarity">
    <text evidence="2">Belongs to the glycosyltransferase 2 family.</text>
</comment>
<dbReference type="Gene3D" id="3.90.550.10">
    <property type="entry name" value="Spore Coat Polysaccharide Biosynthesis Protein SpsA, Chain A"/>
    <property type="match status" value="1"/>
</dbReference>
<dbReference type="InterPro" id="IPR001173">
    <property type="entry name" value="Glyco_trans_2-like"/>
</dbReference>
<evidence type="ECO:0000256" key="2">
    <source>
        <dbReference type="ARBA" id="ARBA00006739"/>
    </source>
</evidence>
<name>A0A329P0E6_9LACT</name>
<evidence type="ECO:0000313" key="7">
    <source>
        <dbReference type="Proteomes" id="UP000251923"/>
    </source>
</evidence>
<evidence type="ECO:0000313" key="6">
    <source>
        <dbReference type="EMBL" id="RAV74122.1"/>
    </source>
</evidence>
<evidence type="ECO:0000256" key="1">
    <source>
        <dbReference type="ARBA" id="ARBA00004776"/>
    </source>
</evidence>
<evidence type="ECO:0000256" key="4">
    <source>
        <dbReference type="ARBA" id="ARBA00022679"/>
    </source>
</evidence>
<gene>
    <name evidence="6" type="ORF">DBT54_10410</name>
</gene>
<dbReference type="GO" id="GO:0016757">
    <property type="term" value="F:glycosyltransferase activity"/>
    <property type="evidence" value="ECO:0007669"/>
    <property type="project" value="UniProtKB-KW"/>
</dbReference>
<reference evidence="6 7" key="1">
    <citation type="submission" date="2018-04" db="EMBL/GenBank/DDBJ databases">
        <title>Aerococcus urinae genomes.</title>
        <authorList>
            <person name="Hilt E."/>
            <person name="Gilbert N.M."/>
            <person name="Thomas-White K."/>
            <person name="Putonti C."/>
            <person name="Lewis A.L."/>
            <person name="Visck K.L."/>
            <person name="Wolfe A.J."/>
        </authorList>
    </citation>
    <scope>NUCLEOTIDE SEQUENCE [LARGE SCALE GENOMIC DNA]</scope>
    <source>
        <strain evidence="6 7">UMB7480</strain>
    </source>
</reference>
<accession>A0A329P0E6</accession>
<evidence type="ECO:0000259" key="5">
    <source>
        <dbReference type="Pfam" id="PF00535"/>
    </source>
</evidence>
<evidence type="ECO:0000256" key="3">
    <source>
        <dbReference type="ARBA" id="ARBA00022676"/>
    </source>
</evidence>
<sequence length="265" mass="30028">MASDEAARTSCDVVVCIPTYRRPASLALLLKSVEAQSYLKVFCVVVADNDSENPSVPGVDIPPGLKSRFHWFPVEERGVSVIRDRLVKYTLDNFPSAVWLAFVDDDERPIAEWLDLMVATGNRYPSDIVGGPVIGRLPSKVPFLARYSLYSSRRRQVTGPVEMVNGTGNILVSVDFLRRLGRDPFLPELGRTGGEDYEFFLYAKSRGARFVWCDEAIVEEEVEPSRLHSISVLKRYLAISAYQARVDKRYNRFPQMLMILLMRTK</sequence>
<dbReference type="Proteomes" id="UP000251923">
    <property type="component" value="Unassembled WGS sequence"/>
</dbReference>
<dbReference type="SUPFAM" id="SSF53448">
    <property type="entry name" value="Nucleotide-diphospho-sugar transferases"/>
    <property type="match status" value="1"/>
</dbReference>
<dbReference type="InterPro" id="IPR029044">
    <property type="entry name" value="Nucleotide-diphossugar_trans"/>
</dbReference>
<dbReference type="PANTHER" id="PTHR43179:SF12">
    <property type="entry name" value="GALACTOFURANOSYLTRANSFERASE GLFT2"/>
    <property type="match status" value="1"/>
</dbReference>